<dbReference type="PANTHER" id="PTHR30231">
    <property type="entry name" value="DNA POLYMERASE III SUBUNIT EPSILON"/>
    <property type="match status" value="1"/>
</dbReference>
<dbReference type="SUPFAM" id="SSF53098">
    <property type="entry name" value="Ribonuclease H-like"/>
    <property type="match status" value="1"/>
</dbReference>
<evidence type="ECO:0000256" key="1">
    <source>
        <dbReference type="ARBA" id="ARBA00025483"/>
    </source>
</evidence>
<dbReference type="RefSeq" id="WP_096601066.1">
    <property type="nucleotide sequence ID" value="NZ_OBEN01000002.1"/>
</dbReference>
<organism evidence="4 5">
    <name type="scientific">Hydrogenobacter hydrogenophilus</name>
    <dbReference type="NCBI Taxonomy" id="35835"/>
    <lineage>
        <taxon>Bacteria</taxon>
        <taxon>Pseudomonadati</taxon>
        <taxon>Aquificota</taxon>
        <taxon>Aquificia</taxon>
        <taxon>Aquificales</taxon>
        <taxon>Aquificaceae</taxon>
        <taxon>Hydrogenobacter</taxon>
    </lineage>
</organism>
<dbReference type="Gene3D" id="3.30.420.10">
    <property type="entry name" value="Ribonuclease H-like superfamily/Ribonuclease H"/>
    <property type="match status" value="1"/>
</dbReference>
<dbReference type="NCBIfam" id="TIGR00573">
    <property type="entry name" value="dnaq"/>
    <property type="match status" value="1"/>
</dbReference>
<dbReference type="EMBL" id="OBEN01000002">
    <property type="protein sequence ID" value="SNZ13193.1"/>
    <property type="molecule type" value="Genomic_DNA"/>
</dbReference>
<keyword evidence="5" id="KW-1185">Reference proteome</keyword>
<feature type="domain" description="Exonuclease" evidence="3">
    <location>
        <begin position="9"/>
        <end position="175"/>
    </location>
</feature>
<dbReference type="Proteomes" id="UP000218627">
    <property type="component" value="Unassembled WGS sequence"/>
</dbReference>
<dbReference type="GO" id="GO:0005829">
    <property type="term" value="C:cytosol"/>
    <property type="evidence" value="ECO:0007669"/>
    <property type="project" value="TreeGrafter"/>
</dbReference>
<dbReference type="InterPro" id="IPR006054">
    <property type="entry name" value="DnaQ"/>
</dbReference>
<evidence type="ECO:0000313" key="4">
    <source>
        <dbReference type="EMBL" id="SNZ13193.1"/>
    </source>
</evidence>
<comment type="function">
    <text evidence="1">DNA polymerase III is a complex, multichain enzyme responsible for most of the replicative synthesis in bacteria. The epsilon subunit contain the editing function and is a proofreading 3'-5' exonuclease.</text>
</comment>
<sequence length="191" mass="21904">MKEILLESTFVSIDIETTGFDEESADIIEIACVRVEGGVITERFSSLVNPGYLLPERIVKLTGITNAMIVGKPSIYEVLPRFLKFVGNSIIVGHNIEKDIAFIDKAYRTLYGKRFKHPHICTLNLARNILPHIKKYSLKDLADYFNIKYRRLHRALDDAETTAYLFIELLNLLWNQLKVGDYLEIKKISKA</sequence>
<dbReference type="OrthoDB" id="9803913at2"/>
<dbReference type="PANTHER" id="PTHR30231:SF41">
    <property type="entry name" value="DNA POLYMERASE III SUBUNIT EPSILON"/>
    <property type="match status" value="1"/>
</dbReference>
<proteinExistence type="predicted"/>
<reference evidence="5" key="1">
    <citation type="submission" date="2017-09" db="EMBL/GenBank/DDBJ databases">
        <authorList>
            <person name="Varghese N."/>
            <person name="Submissions S."/>
        </authorList>
    </citation>
    <scope>NUCLEOTIDE SEQUENCE [LARGE SCALE GENOMIC DNA]</scope>
    <source>
        <strain evidence="5">DSM 2913</strain>
    </source>
</reference>
<evidence type="ECO:0000259" key="3">
    <source>
        <dbReference type="SMART" id="SM00479"/>
    </source>
</evidence>
<dbReference type="GO" id="GO:0008408">
    <property type="term" value="F:3'-5' exonuclease activity"/>
    <property type="evidence" value="ECO:0007669"/>
    <property type="project" value="TreeGrafter"/>
</dbReference>
<name>A0A285NW82_9AQUI</name>
<gene>
    <name evidence="4" type="ORF">SAMN06265353_0653</name>
</gene>
<dbReference type="AlphaFoldDB" id="A0A285NW82"/>
<dbReference type="GO" id="GO:0003677">
    <property type="term" value="F:DNA binding"/>
    <property type="evidence" value="ECO:0007669"/>
    <property type="project" value="InterPro"/>
</dbReference>
<dbReference type="InterPro" id="IPR012337">
    <property type="entry name" value="RNaseH-like_sf"/>
</dbReference>
<dbReference type="SMART" id="SM00479">
    <property type="entry name" value="EXOIII"/>
    <property type="match status" value="1"/>
</dbReference>
<dbReference type="GO" id="GO:0003887">
    <property type="term" value="F:DNA-directed DNA polymerase activity"/>
    <property type="evidence" value="ECO:0007669"/>
    <property type="project" value="InterPro"/>
</dbReference>
<dbReference type="InterPro" id="IPR036397">
    <property type="entry name" value="RNaseH_sf"/>
</dbReference>
<accession>A0A285NW82</accession>
<dbReference type="CDD" id="cd06127">
    <property type="entry name" value="DEDDh"/>
    <property type="match status" value="1"/>
</dbReference>
<comment type="subunit">
    <text evidence="2">DNA polymerase III contains a core (composed of alpha, epsilon and theta chains) that associates with a tau subunit. This core dimerizes to form the POLIII' complex. PolIII' associates with the gamma complex (composed of gamma, delta, delta', psi and chi chains) and with the beta chain to form the complete DNA polymerase III complex.</text>
</comment>
<dbReference type="FunFam" id="3.30.420.10:FF:000045">
    <property type="entry name" value="3'-5' exonuclease DinG"/>
    <property type="match status" value="1"/>
</dbReference>
<dbReference type="GO" id="GO:0045004">
    <property type="term" value="P:DNA replication proofreading"/>
    <property type="evidence" value="ECO:0007669"/>
    <property type="project" value="TreeGrafter"/>
</dbReference>
<dbReference type="InterPro" id="IPR013520">
    <property type="entry name" value="Ribonucl_H"/>
</dbReference>
<dbReference type="Gene3D" id="1.20.5.140">
    <property type="match status" value="1"/>
</dbReference>
<protein>
    <submittedName>
        <fullName evidence="4">DNA polymerase-3 subunit epsilon</fullName>
    </submittedName>
</protein>
<evidence type="ECO:0000313" key="5">
    <source>
        <dbReference type="Proteomes" id="UP000218627"/>
    </source>
</evidence>
<evidence type="ECO:0000256" key="2">
    <source>
        <dbReference type="ARBA" id="ARBA00026073"/>
    </source>
</evidence>
<dbReference type="Pfam" id="PF00929">
    <property type="entry name" value="RNase_T"/>
    <property type="match status" value="1"/>
</dbReference>